<reference evidence="1 2" key="1">
    <citation type="submission" date="2019-11" db="EMBL/GenBank/DDBJ databases">
        <title>Draft Whole-Genome sequence of the marine photosynthetic bacterium Rhodovulum strictum DSM 11289.</title>
        <authorList>
            <person name="Kyndt J.A."/>
            <person name="Meyer T.E."/>
        </authorList>
    </citation>
    <scope>NUCLEOTIDE SEQUENCE [LARGE SCALE GENOMIC DNA]</scope>
    <source>
        <strain evidence="1 2">DSM 11289</strain>
    </source>
</reference>
<dbReference type="AlphaFoldDB" id="A0A844B3B8"/>
<proteinExistence type="predicted"/>
<accession>A0A844B3B8</accession>
<keyword evidence="2" id="KW-1185">Reference proteome</keyword>
<gene>
    <name evidence="1" type="ORF">GH815_06470</name>
</gene>
<evidence type="ECO:0008006" key="3">
    <source>
        <dbReference type="Google" id="ProtNLM"/>
    </source>
</evidence>
<dbReference type="EMBL" id="WJPO01000007">
    <property type="protein sequence ID" value="MRH20631.1"/>
    <property type="molecule type" value="Genomic_DNA"/>
</dbReference>
<dbReference type="InterPro" id="IPR029063">
    <property type="entry name" value="SAM-dependent_MTases_sf"/>
</dbReference>
<name>A0A844B3B8_9RHOB</name>
<dbReference type="SUPFAM" id="SSF53335">
    <property type="entry name" value="S-adenosyl-L-methionine-dependent methyltransferases"/>
    <property type="match status" value="1"/>
</dbReference>
<dbReference type="Proteomes" id="UP000466730">
    <property type="component" value="Unassembled WGS sequence"/>
</dbReference>
<dbReference type="RefSeq" id="WP_153747943.1">
    <property type="nucleotide sequence ID" value="NZ_BAAADI010000049.1"/>
</dbReference>
<evidence type="ECO:0000313" key="2">
    <source>
        <dbReference type="Proteomes" id="UP000466730"/>
    </source>
</evidence>
<comment type="caution">
    <text evidence="1">The sequence shown here is derived from an EMBL/GenBank/DDBJ whole genome shotgun (WGS) entry which is preliminary data.</text>
</comment>
<organism evidence="1 2">
    <name type="scientific">Rhodovulum strictum</name>
    <dbReference type="NCBI Taxonomy" id="58314"/>
    <lineage>
        <taxon>Bacteria</taxon>
        <taxon>Pseudomonadati</taxon>
        <taxon>Pseudomonadota</taxon>
        <taxon>Alphaproteobacteria</taxon>
        <taxon>Rhodobacterales</taxon>
        <taxon>Paracoccaceae</taxon>
        <taxon>Rhodovulum</taxon>
    </lineage>
</organism>
<dbReference type="OrthoDB" id="7814581at2"/>
<protein>
    <recommendedName>
        <fullName evidence="3">Methyltransferase domain-containing protein</fullName>
    </recommendedName>
</protein>
<dbReference type="Gene3D" id="3.40.50.150">
    <property type="entry name" value="Vaccinia Virus protein VP39"/>
    <property type="match status" value="1"/>
</dbReference>
<evidence type="ECO:0000313" key="1">
    <source>
        <dbReference type="EMBL" id="MRH20631.1"/>
    </source>
</evidence>
<sequence>MRQTASDTDDPETLRRACVRALRIADIGSHFALPDLPMPRDYPLAEGAWSGNRRPPQRKYLQRRRNLVRAVRRIQLYLPELMGGPPRRVFELSTGHGAMLEVLRHYGHAVLGNDFANMVNGSEDGGRSALRALNDPGFSRRIDDYGIPIPADGQIADWPYRPITDSIGLPMALFDAGHLPYPLDSGSQDYVLCLQAIEHYCHPGHWLAVVDEMCRIATTGVFVLLNPMMQSFAADPGYRAAFDTFRAGMRAYDRGGFRCVGVHLHWGQALGFKLLRLGGKC</sequence>